<accession>A0A8J7YVS7</accession>
<evidence type="ECO:0000313" key="3">
    <source>
        <dbReference type="Proteomes" id="UP000768163"/>
    </source>
</evidence>
<proteinExistence type="predicted"/>
<reference evidence="1" key="1">
    <citation type="submission" date="2019-11" db="EMBL/GenBank/DDBJ databases">
        <title>Lipid analysis of CO2-rich subsurface aquifers suggests an autotrophy-based deep biosphere with lysolipids enriched in CPR bacteria.</title>
        <authorList>
            <person name="Probst A.J."/>
            <person name="Elling F.J."/>
            <person name="Castelle C.J."/>
            <person name="Zhu Q."/>
            <person name="Elvert M."/>
            <person name="Birarda G."/>
            <person name="Holman H.-Y."/>
            <person name="Lane K.R."/>
            <person name="Ladd B."/>
            <person name="Ryan M.C."/>
            <person name="Woyke T."/>
            <person name="Hinrichs K.-U."/>
            <person name="Banfield J.F."/>
        </authorList>
    </citation>
    <scope>NUCLEOTIDE SEQUENCE</scope>
    <source>
        <strain evidence="1">CG_2015-01_33_1645</strain>
        <strain evidence="2">CG_2015-04_33_537</strain>
    </source>
</reference>
<dbReference type="Proteomes" id="UP000768163">
    <property type="component" value="Unassembled WGS sequence"/>
</dbReference>
<dbReference type="EMBL" id="JAACQH010000064">
    <property type="protein sequence ID" value="NCS91460.1"/>
    <property type="molecule type" value="Genomic_DNA"/>
</dbReference>
<protein>
    <submittedName>
        <fullName evidence="1">Uncharacterized protein</fullName>
    </submittedName>
</protein>
<name>A0A8J7YVS7_9ARCH</name>
<comment type="caution">
    <text evidence="1">The sequence shown here is derived from an EMBL/GenBank/DDBJ whole genome shotgun (WGS) entry which is preliminary data.</text>
</comment>
<evidence type="ECO:0000313" key="1">
    <source>
        <dbReference type="EMBL" id="NCN65692.1"/>
    </source>
</evidence>
<sequence>MNLYKEGEISLIRAAELLNKSVYDVIHKAKKKGISTGAGVE</sequence>
<dbReference type="Proteomes" id="UP000738826">
    <property type="component" value="Unassembled WGS sequence"/>
</dbReference>
<gene>
    <name evidence="2" type="ORF">GW779_03490</name>
    <name evidence="1" type="ORF">GW910_06530</name>
</gene>
<dbReference type="AlphaFoldDB" id="A0A8J7YVS7"/>
<organism evidence="1 3">
    <name type="scientific">Candidatus Altarchaeum hamiconexum</name>
    <dbReference type="NCBI Taxonomy" id="1803513"/>
    <lineage>
        <taxon>Archaea</taxon>
        <taxon>Candidatus Altarchaeota</taxon>
        <taxon>Candidatus Altiarchaeia</taxon>
        <taxon>Candidatus Altarchaeales</taxon>
        <taxon>Candidatus Altarchaeaceae</taxon>
        <taxon>Candidatus Altarchaeum</taxon>
    </lineage>
</organism>
<evidence type="ECO:0000313" key="2">
    <source>
        <dbReference type="EMBL" id="NCS91460.1"/>
    </source>
</evidence>
<dbReference type="EMBL" id="JAACVF010000202">
    <property type="protein sequence ID" value="NCN65692.1"/>
    <property type="molecule type" value="Genomic_DNA"/>
</dbReference>